<organism evidence="7 8">
    <name type="scientific">Liparis tanakae</name>
    <name type="common">Tanaka's snailfish</name>
    <dbReference type="NCBI Taxonomy" id="230148"/>
    <lineage>
        <taxon>Eukaryota</taxon>
        <taxon>Metazoa</taxon>
        <taxon>Chordata</taxon>
        <taxon>Craniata</taxon>
        <taxon>Vertebrata</taxon>
        <taxon>Euteleostomi</taxon>
        <taxon>Actinopterygii</taxon>
        <taxon>Neopterygii</taxon>
        <taxon>Teleostei</taxon>
        <taxon>Neoteleostei</taxon>
        <taxon>Acanthomorphata</taxon>
        <taxon>Eupercaria</taxon>
        <taxon>Perciformes</taxon>
        <taxon>Cottioidei</taxon>
        <taxon>Cottales</taxon>
        <taxon>Liparidae</taxon>
        <taxon>Liparis</taxon>
    </lineage>
</organism>
<dbReference type="PANTHER" id="PTHR10015">
    <property type="entry name" value="HEAT SHOCK TRANSCRIPTION FACTOR"/>
    <property type="match status" value="1"/>
</dbReference>
<proteinExistence type="inferred from homology"/>
<dbReference type="EMBL" id="SRLO01000242">
    <property type="protein sequence ID" value="TNN65018.1"/>
    <property type="molecule type" value="Genomic_DNA"/>
</dbReference>
<dbReference type="SUPFAM" id="SSF46785">
    <property type="entry name" value="Winged helix' DNA-binding domain"/>
    <property type="match status" value="1"/>
</dbReference>
<keyword evidence="3" id="KW-0238">DNA-binding</keyword>
<keyword evidence="7" id="KW-0346">Stress response</keyword>
<protein>
    <submittedName>
        <fullName evidence="7">Heat shock factor protein 5</fullName>
    </submittedName>
</protein>
<comment type="similarity">
    <text evidence="2 5">Belongs to the HSF family.</text>
</comment>
<evidence type="ECO:0000256" key="2">
    <source>
        <dbReference type="ARBA" id="ARBA00006403"/>
    </source>
</evidence>
<dbReference type="GO" id="GO:0003700">
    <property type="term" value="F:DNA-binding transcription factor activity"/>
    <property type="evidence" value="ECO:0007669"/>
    <property type="project" value="InterPro"/>
</dbReference>
<evidence type="ECO:0000256" key="4">
    <source>
        <dbReference type="ARBA" id="ARBA00023242"/>
    </source>
</evidence>
<dbReference type="Proteomes" id="UP000314294">
    <property type="component" value="Unassembled WGS sequence"/>
</dbReference>
<dbReference type="Gene3D" id="1.10.10.10">
    <property type="entry name" value="Winged helix-like DNA-binding domain superfamily/Winged helix DNA-binding domain"/>
    <property type="match status" value="1"/>
</dbReference>
<dbReference type="OrthoDB" id="6418155at2759"/>
<evidence type="ECO:0000256" key="3">
    <source>
        <dbReference type="ARBA" id="ARBA00023125"/>
    </source>
</evidence>
<evidence type="ECO:0000256" key="1">
    <source>
        <dbReference type="ARBA" id="ARBA00004123"/>
    </source>
</evidence>
<dbReference type="PANTHER" id="PTHR10015:SF278">
    <property type="entry name" value="HEAT SHOCK FACTOR PROTEIN 5"/>
    <property type="match status" value="1"/>
</dbReference>
<dbReference type="InterPro" id="IPR000232">
    <property type="entry name" value="HSF_DNA-bd"/>
</dbReference>
<keyword evidence="8" id="KW-1185">Reference proteome</keyword>
<dbReference type="InterPro" id="IPR036388">
    <property type="entry name" value="WH-like_DNA-bd_sf"/>
</dbReference>
<evidence type="ECO:0000313" key="7">
    <source>
        <dbReference type="EMBL" id="TNN65018.1"/>
    </source>
</evidence>
<dbReference type="InterPro" id="IPR036390">
    <property type="entry name" value="WH_DNA-bd_sf"/>
</dbReference>
<keyword evidence="4" id="KW-0539">Nucleus</keyword>
<comment type="subcellular location">
    <subcellularLocation>
        <location evidence="1">Nucleus</location>
    </subcellularLocation>
</comment>
<evidence type="ECO:0000259" key="6">
    <source>
        <dbReference type="SMART" id="SM00415"/>
    </source>
</evidence>
<evidence type="ECO:0000313" key="8">
    <source>
        <dbReference type="Proteomes" id="UP000314294"/>
    </source>
</evidence>
<dbReference type="AlphaFoldDB" id="A0A4Z2HGL7"/>
<dbReference type="GO" id="GO:0005634">
    <property type="term" value="C:nucleus"/>
    <property type="evidence" value="ECO:0007669"/>
    <property type="project" value="UniProtKB-SubCell"/>
</dbReference>
<dbReference type="SMART" id="SM00415">
    <property type="entry name" value="HSF"/>
    <property type="match status" value="1"/>
</dbReference>
<reference evidence="7 8" key="1">
    <citation type="submission" date="2019-03" db="EMBL/GenBank/DDBJ databases">
        <title>First draft genome of Liparis tanakae, snailfish: a comprehensive survey of snailfish specific genes.</title>
        <authorList>
            <person name="Kim W."/>
            <person name="Song I."/>
            <person name="Jeong J.-H."/>
            <person name="Kim D."/>
            <person name="Kim S."/>
            <person name="Ryu S."/>
            <person name="Song J.Y."/>
            <person name="Lee S.K."/>
        </authorList>
    </citation>
    <scope>NUCLEOTIDE SEQUENCE [LARGE SCALE GENOMIC DNA]</scope>
    <source>
        <tissue evidence="7">Muscle</tissue>
    </source>
</reference>
<dbReference type="GO" id="GO:0043565">
    <property type="term" value="F:sequence-specific DNA binding"/>
    <property type="evidence" value="ECO:0007669"/>
    <property type="project" value="InterPro"/>
</dbReference>
<comment type="caution">
    <text evidence="7">The sequence shown here is derived from an EMBL/GenBank/DDBJ whole genome shotgun (WGS) entry which is preliminary data.</text>
</comment>
<name>A0A4Z2HGL7_9TELE</name>
<sequence length="570" mass="62891">MERVTNGPLELYPCGPCGKIQGVGGSPLPETINPNNFPAKLWRLVNNPENISIRWNEQGQVIVIDRRLFEAQILSPSNSASDNADAFKTTNFSSFVRQLNLYGFKKAAMNGKDDCSQWDCVRYLYFYNPNFLRNQPELVASLRRLTVQNKAMIKAGLGVKNRVPSRFCRYSRGYDDKDTDVTRGNYSLMSSPHPELTHPYHIQKAQAMTAHNGTPVPPRFLTRGHGAALSPNAFVTDKGIPVSFSQHYPTGAASNSNPMHIQPGLLACSSRGNPTYAFNAQYPPGYYSPLWQCYHQNLVASQMAGRGLSARSFSSPSYYQGSYPVNMLHHVDHNQYSKTEEHQEVKKSDINLDTIFQIADEVMQTSTNSRLVGVANPQKPGLVFVPFSANTTSFDNPAGTVKSNHLSSGPSVISVTGRADLVSFQPKEEPMISLAEQLPEDAICEEKELGRVRTHRPINILPARLSAVLACFEVHHVRPGTAATAEAMTVAQRRLAGLWPWLLVAALQVVLGQPGLDVPQGTQCLPGSIVRGRYLRVFGKARLGTRDGRAEAALRENIKAHPVPNVSRDD</sequence>
<feature type="domain" description="HSF-type DNA-binding" evidence="6">
    <location>
        <begin position="33"/>
        <end position="145"/>
    </location>
</feature>
<accession>A0A4Z2HGL7</accession>
<evidence type="ECO:0000256" key="5">
    <source>
        <dbReference type="RuleBase" id="RU004020"/>
    </source>
</evidence>
<gene>
    <name evidence="7" type="primary">HSF5</name>
    <name evidence="7" type="ORF">EYF80_024757</name>
</gene>
<dbReference type="Pfam" id="PF00447">
    <property type="entry name" value="HSF_DNA-bind"/>
    <property type="match status" value="1"/>
</dbReference>